<dbReference type="SMART" id="SM00399">
    <property type="entry name" value="ZnF_C4"/>
    <property type="match status" value="1"/>
</dbReference>
<dbReference type="InterPro" id="IPR000536">
    <property type="entry name" value="Nucl_hrmn_rcpt_lig-bd"/>
</dbReference>
<dbReference type="SUPFAM" id="SSF48508">
    <property type="entry name" value="Nuclear receptor ligand-binding domain"/>
    <property type="match status" value="1"/>
</dbReference>
<dbReference type="Gene3D" id="1.10.565.10">
    <property type="entry name" value="Retinoid X Receptor"/>
    <property type="match status" value="1"/>
</dbReference>
<evidence type="ECO:0000259" key="13">
    <source>
        <dbReference type="PROSITE" id="PS51843"/>
    </source>
</evidence>
<dbReference type="GO" id="GO:0008270">
    <property type="term" value="F:zinc ion binding"/>
    <property type="evidence" value="ECO:0007669"/>
    <property type="project" value="UniProtKB-KW"/>
</dbReference>
<keyword evidence="10" id="KW-0539">Nucleus</keyword>
<dbReference type="PRINTS" id="PR00398">
    <property type="entry name" value="STRDHORMONER"/>
</dbReference>
<evidence type="ECO:0000256" key="2">
    <source>
        <dbReference type="ARBA" id="ARBA00008092"/>
    </source>
</evidence>
<keyword evidence="8" id="KW-0804">Transcription</keyword>
<dbReference type="AlphaFoldDB" id="A0A6F9DRK4"/>
<evidence type="ECO:0000256" key="7">
    <source>
        <dbReference type="ARBA" id="ARBA00023125"/>
    </source>
</evidence>
<feature type="compositionally biased region" description="Basic and acidic residues" evidence="11">
    <location>
        <begin position="640"/>
        <end position="656"/>
    </location>
</feature>
<dbReference type="PROSITE" id="PS00031">
    <property type="entry name" value="NUCLEAR_REC_DBD_1"/>
    <property type="match status" value="1"/>
</dbReference>
<gene>
    <name evidence="14" type="primary">Ror</name>
</gene>
<evidence type="ECO:0000256" key="1">
    <source>
        <dbReference type="ARBA" id="ARBA00004123"/>
    </source>
</evidence>
<keyword evidence="6" id="KW-0805">Transcription regulation</keyword>
<feature type="domain" description="Nuclear receptor" evidence="12">
    <location>
        <begin position="166"/>
        <end position="241"/>
    </location>
</feature>
<dbReference type="PRINTS" id="PR00546">
    <property type="entry name" value="THYROIDHORMR"/>
</dbReference>
<dbReference type="InterPro" id="IPR001723">
    <property type="entry name" value="Nuclear_hrmn_rcpt"/>
</dbReference>
<feature type="compositionally biased region" description="Low complexity" evidence="11">
    <location>
        <begin position="708"/>
        <end position="722"/>
    </location>
</feature>
<dbReference type="Pfam" id="PF00104">
    <property type="entry name" value="Hormone_recep"/>
    <property type="match status" value="1"/>
</dbReference>
<dbReference type="PANTHER" id="PTHR45805:SF2">
    <property type="entry name" value="NUCLEAR HORMONE RECEPTOR HR3-RELATED"/>
    <property type="match status" value="1"/>
</dbReference>
<evidence type="ECO:0000256" key="10">
    <source>
        <dbReference type="ARBA" id="ARBA00023242"/>
    </source>
</evidence>
<evidence type="ECO:0000256" key="8">
    <source>
        <dbReference type="ARBA" id="ARBA00023163"/>
    </source>
</evidence>
<proteinExistence type="evidence at transcript level"/>
<dbReference type="PRINTS" id="PR00047">
    <property type="entry name" value="STROIDFINGER"/>
</dbReference>
<keyword evidence="3" id="KW-0479">Metal-binding</keyword>
<dbReference type="CDD" id="cd06968">
    <property type="entry name" value="NR_DBD_ROR"/>
    <property type="match status" value="1"/>
</dbReference>
<comment type="subcellular location">
    <subcellularLocation>
        <location evidence="1">Nucleus</location>
    </subcellularLocation>
</comment>
<dbReference type="GO" id="GO:0004879">
    <property type="term" value="F:nuclear receptor activity"/>
    <property type="evidence" value="ECO:0007669"/>
    <property type="project" value="InterPro"/>
</dbReference>
<evidence type="ECO:0000256" key="3">
    <source>
        <dbReference type="ARBA" id="ARBA00022723"/>
    </source>
</evidence>
<evidence type="ECO:0000256" key="5">
    <source>
        <dbReference type="ARBA" id="ARBA00022833"/>
    </source>
</evidence>
<dbReference type="InterPro" id="IPR035500">
    <property type="entry name" value="NHR-like_dom_sf"/>
</dbReference>
<evidence type="ECO:0000313" key="14">
    <source>
        <dbReference type="EMBL" id="CAB3265670.1"/>
    </source>
</evidence>
<organism evidence="14">
    <name type="scientific">Phallusia mammillata</name>
    <dbReference type="NCBI Taxonomy" id="59560"/>
    <lineage>
        <taxon>Eukaryota</taxon>
        <taxon>Metazoa</taxon>
        <taxon>Chordata</taxon>
        <taxon>Tunicata</taxon>
        <taxon>Ascidiacea</taxon>
        <taxon>Phlebobranchia</taxon>
        <taxon>Ascidiidae</taxon>
        <taxon>Phallusia</taxon>
    </lineage>
</organism>
<reference evidence="14" key="1">
    <citation type="submission" date="2020-04" db="EMBL/GenBank/DDBJ databases">
        <authorList>
            <person name="Neveu A P."/>
        </authorList>
    </citation>
    <scope>NUCLEOTIDE SEQUENCE</scope>
    <source>
        <tissue evidence="14">Whole embryo</tissue>
    </source>
</reference>
<feature type="domain" description="NR LBD" evidence="13">
    <location>
        <begin position="383"/>
        <end position="622"/>
    </location>
</feature>
<dbReference type="GO" id="GO:0005634">
    <property type="term" value="C:nucleus"/>
    <property type="evidence" value="ECO:0007669"/>
    <property type="project" value="UniProtKB-SubCell"/>
</dbReference>
<protein>
    <submittedName>
        <fullName evidence="14">ROR nuclear receptor</fullName>
    </submittedName>
</protein>
<dbReference type="GO" id="GO:0000978">
    <property type="term" value="F:RNA polymerase II cis-regulatory region sequence-specific DNA binding"/>
    <property type="evidence" value="ECO:0007669"/>
    <property type="project" value="TreeGrafter"/>
</dbReference>
<feature type="compositionally biased region" description="Polar residues" evidence="11">
    <location>
        <begin position="349"/>
        <end position="359"/>
    </location>
</feature>
<evidence type="ECO:0000256" key="11">
    <source>
        <dbReference type="SAM" id="MobiDB-lite"/>
    </source>
</evidence>
<dbReference type="InterPro" id="IPR001728">
    <property type="entry name" value="ThyrH_rcpt"/>
</dbReference>
<dbReference type="PROSITE" id="PS51843">
    <property type="entry name" value="NR_LBD"/>
    <property type="match status" value="1"/>
</dbReference>
<dbReference type="EMBL" id="LR789808">
    <property type="protein sequence ID" value="CAB3265670.1"/>
    <property type="molecule type" value="mRNA"/>
</dbReference>
<dbReference type="SMART" id="SM00430">
    <property type="entry name" value="HOLI"/>
    <property type="match status" value="1"/>
</dbReference>
<evidence type="ECO:0000256" key="9">
    <source>
        <dbReference type="ARBA" id="ARBA00023170"/>
    </source>
</evidence>
<evidence type="ECO:0000256" key="6">
    <source>
        <dbReference type="ARBA" id="ARBA00023015"/>
    </source>
</evidence>
<feature type="region of interest" description="Disordered" evidence="11">
    <location>
        <begin position="703"/>
        <end position="729"/>
    </location>
</feature>
<dbReference type="Pfam" id="PF00105">
    <property type="entry name" value="zf-C4"/>
    <property type="match status" value="1"/>
</dbReference>
<name>A0A6F9DRK4_9ASCI</name>
<keyword evidence="4" id="KW-0863">Zinc-finger</keyword>
<dbReference type="PANTHER" id="PTHR45805">
    <property type="entry name" value="NUCLEAR HORMONE RECEPTOR HR3-RELATED"/>
    <property type="match status" value="1"/>
</dbReference>
<feature type="region of interest" description="Disordered" evidence="11">
    <location>
        <begin position="319"/>
        <end position="376"/>
    </location>
</feature>
<dbReference type="Gene3D" id="3.30.50.10">
    <property type="entry name" value="Erythroid Transcription Factor GATA-1, subunit A"/>
    <property type="match status" value="1"/>
</dbReference>
<dbReference type="InterPro" id="IPR013088">
    <property type="entry name" value="Znf_NHR/GATA"/>
</dbReference>
<comment type="similarity">
    <text evidence="2">Belongs to the nuclear hormone receptor family. NR1 subfamily.</text>
</comment>
<keyword evidence="5" id="KW-0862">Zinc</keyword>
<accession>A0A6F9DRK4</accession>
<feature type="region of interest" description="Disordered" evidence="11">
    <location>
        <begin position="637"/>
        <end position="664"/>
    </location>
</feature>
<keyword evidence="7" id="KW-0238">DNA-binding</keyword>
<sequence>MNNIEFSDRGMATSRHGDLLRCRDYTDAPFAPVLTQHPSPIDMLSPNYGNLHQQQIQAAEHMTATTASYQALSYAHQEHAHLQHGSFVPLSEHEPTENIQPGLNSRAYAENLVNFQGYGNHASGVDAQGENGWIETNQVAPTRPSYEELRWRDSYRNVPARAQIEIIPCKVCGDKSSGIHYGVITCEGCKGFFRRSQQNNYAYTCPRHGNCIIDRTNRNRCQHCRLQKCLRAGMSKDAVKFGRMSKKQRDRLYLEVLKQQQIRASQSQEPEVYNTNTNIPTTHRYATTKYHGLFPVSSSHAVPNPSPYYTGSDVANGDVISPFNHSPPSAQSTPTSEITVKTEPGLESRGSSLTPSPTNKYPDHNETNKPFPHGTMEDFPYPTIEHLVRNVCEAYYKTCQYTLAELQAFMQQTSSNDDLMRYNSMSQESMWGLCAGKLTMAIQHVVEFAKHIHGFMTLDQHDQIILLKAGCLEIVMVRMSRAFNSNSSTVFFDDKYTPIETFRKLGCDDLVSGLFQLSHDLNDLKLTEDEIALFTCAVLITGDRRGLREPARLNALQSVILGALQNRFRETHVDNSSIVRQLLVHMNTLRELSDLHSKHFFRARQELHNIDASLPPLYKELFLCDDSALHQNNHMGRYHNPRDLHRDGRGANHMTDDDVTPVESISPQYLDSKNSSEVGSNASSGSAVDSGCVLLAGSTGPDLFQPGTSRSSSTSSVSSSGTAPLGNLSCEEISPMLPDTKPLDIVQGNQLNLDDSLQRRRLAEAERLLEAAIHEQQASMAQPTSYPLQMTMLAHSQQANSIHRHTAAGDAALGGIPHLSI</sequence>
<feature type="compositionally biased region" description="Polar residues" evidence="11">
    <location>
        <begin position="323"/>
        <end position="339"/>
    </location>
</feature>
<dbReference type="PROSITE" id="PS51030">
    <property type="entry name" value="NUCLEAR_REC_DBD_2"/>
    <property type="match status" value="1"/>
</dbReference>
<keyword evidence="9 14" id="KW-0675">Receptor</keyword>
<dbReference type="InterPro" id="IPR044101">
    <property type="entry name" value="NR_DBD_ROR"/>
</dbReference>
<dbReference type="FunFam" id="3.30.50.10:FF:000003">
    <property type="entry name" value="Nuclear orphan receptor ROR-beta"/>
    <property type="match status" value="1"/>
</dbReference>
<dbReference type="InterPro" id="IPR001628">
    <property type="entry name" value="Znf_hrmn_rcpt"/>
</dbReference>
<dbReference type="SUPFAM" id="SSF57716">
    <property type="entry name" value="Glucocorticoid receptor-like (DNA-binding domain)"/>
    <property type="match status" value="1"/>
</dbReference>
<evidence type="ECO:0000259" key="12">
    <source>
        <dbReference type="PROSITE" id="PS51030"/>
    </source>
</evidence>
<evidence type="ECO:0000256" key="4">
    <source>
        <dbReference type="ARBA" id="ARBA00022771"/>
    </source>
</evidence>